<dbReference type="InterPro" id="IPR013321">
    <property type="entry name" value="Arc_rbn_hlx_hlx"/>
</dbReference>
<dbReference type="Proteomes" id="UP001254848">
    <property type="component" value="Unassembled WGS sequence"/>
</dbReference>
<sequence length="64" mass="7657">MGDRLPKLTVRIENDYIKKLGYIAGKNRRYRNQEICYALIEHIEQWEKKHGKIDVSKLPDVKED</sequence>
<organism evidence="1 2">
    <name type="scientific">Anaeroselena agilis</name>
    <dbReference type="NCBI Taxonomy" id="3063788"/>
    <lineage>
        <taxon>Bacteria</taxon>
        <taxon>Bacillati</taxon>
        <taxon>Bacillota</taxon>
        <taxon>Negativicutes</taxon>
        <taxon>Acetonemataceae</taxon>
        <taxon>Anaeroselena</taxon>
    </lineage>
</organism>
<accession>A0ABU3NWC2</accession>
<dbReference type="Gene3D" id="1.10.1220.10">
    <property type="entry name" value="Met repressor-like"/>
    <property type="match status" value="1"/>
</dbReference>
<protein>
    <recommendedName>
        <fullName evidence="3">Arc-like DNA binding domain-containing protein</fullName>
    </recommendedName>
</protein>
<dbReference type="InterPro" id="IPR010985">
    <property type="entry name" value="Ribbon_hlx_hlx"/>
</dbReference>
<dbReference type="SUPFAM" id="SSF47598">
    <property type="entry name" value="Ribbon-helix-helix"/>
    <property type="match status" value="1"/>
</dbReference>
<gene>
    <name evidence="1" type="ORF">Q4T40_07740</name>
</gene>
<comment type="caution">
    <text evidence="1">The sequence shown here is derived from an EMBL/GenBank/DDBJ whole genome shotgun (WGS) entry which is preliminary data.</text>
</comment>
<dbReference type="RefSeq" id="WP_413779649.1">
    <property type="nucleotide sequence ID" value="NZ_JAUOZS010000001.1"/>
</dbReference>
<evidence type="ECO:0000313" key="2">
    <source>
        <dbReference type="Proteomes" id="UP001254848"/>
    </source>
</evidence>
<name>A0ABU3NWC2_9FIRM</name>
<dbReference type="EMBL" id="JAUOZS010000001">
    <property type="protein sequence ID" value="MDT8901125.1"/>
    <property type="molecule type" value="Genomic_DNA"/>
</dbReference>
<evidence type="ECO:0008006" key="3">
    <source>
        <dbReference type="Google" id="ProtNLM"/>
    </source>
</evidence>
<keyword evidence="2" id="KW-1185">Reference proteome</keyword>
<evidence type="ECO:0000313" key="1">
    <source>
        <dbReference type="EMBL" id="MDT8901125.1"/>
    </source>
</evidence>
<reference evidence="1 2" key="1">
    <citation type="submission" date="2023-07" db="EMBL/GenBank/DDBJ databases">
        <title>The novel representative of Negativicutes class, Anaeroselena agilis gen. nov. sp. nov.</title>
        <authorList>
            <person name="Prokofeva M.I."/>
            <person name="Elcheninov A.G."/>
            <person name="Klyukina A."/>
            <person name="Kublanov I.V."/>
            <person name="Frolov E.N."/>
            <person name="Podosokorskaya O.A."/>
        </authorList>
    </citation>
    <scope>NUCLEOTIDE SEQUENCE [LARGE SCALE GENOMIC DNA]</scope>
    <source>
        <strain evidence="1 2">4137-cl</strain>
    </source>
</reference>
<proteinExistence type="predicted"/>